<dbReference type="SUPFAM" id="SSF110738">
    <property type="entry name" value="Glycerate kinase I"/>
    <property type="match status" value="1"/>
</dbReference>
<feature type="compositionally biased region" description="Low complexity" evidence="4">
    <location>
        <begin position="397"/>
        <end position="410"/>
    </location>
</feature>
<dbReference type="GO" id="GO:0031388">
    <property type="term" value="P:organic acid phosphorylation"/>
    <property type="evidence" value="ECO:0007669"/>
    <property type="project" value="InterPro"/>
</dbReference>
<protein>
    <submittedName>
        <fullName evidence="5">Glycerate kinase</fullName>
    </submittedName>
</protein>
<keyword evidence="3 5" id="KW-0418">Kinase</keyword>
<evidence type="ECO:0000313" key="5">
    <source>
        <dbReference type="EMBL" id="AHB49656.1"/>
    </source>
</evidence>
<organism evidence="5 6">
    <name type="scientific">Hyphomicrobium nitrativorans NL23</name>
    <dbReference type="NCBI Taxonomy" id="1029756"/>
    <lineage>
        <taxon>Bacteria</taxon>
        <taxon>Pseudomonadati</taxon>
        <taxon>Pseudomonadota</taxon>
        <taxon>Alphaproteobacteria</taxon>
        <taxon>Hyphomicrobiales</taxon>
        <taxon>Hyphomicrobiaceae</taxon>
        <taxon>Hyphomicrobium</taxon>
    </lineage>
</organism>
<dbReference type="Proteomes" id="UP000018542">
    <property type="component" value="Chromosome"/>
</dbReference>
<evidence type="ECO:0000256" key="2">
    <source>
        <dbReference type="ARBA" id="ARBA00022679"/>
    </source>
</evidence>
<dbReference type="Gene3D" id="3.90.1510.10">
    <property type="entry name" value="Glycerate kinase, domain 2"/>
    <property type="match status" value="1"/>
</dbReference>
<comment type="similarity">
    <text evidence="1">Belongs to the glycerate kinase type-1 family.</text>
</comment>
<evidence type="ECO:0000313" key="6">
    <source>
        <dbReference type="Proteomes" id="UP000018542"/>
    </source>
</evidence>
<dbReference type="Pfam" id="PF02595">
    <property type="entry name" value="Gly_kinase"/>
    <property type="match status" value="1"/>
</dbReference>
<feature type="region of interest" description="Disordered" evidence="4">
    <location>
        <begin position="383"/>
        <end position="414"/>
    </location>
</feature>
<proteinExistence type="inferred from homology"/>
<keyword evidence="2" id="KW-0808">Transferase</keyword>
<dbReference type="PATRIC" id="fig|1029756.8.peg.3455"/>
<dbReference type="Gene3D" id="3.40.50.10350">
    <property type="entry name" value="Glycerate kinase, domain 1"/>
    <property type="match status" value="1"/>
</dbReference>
<dbReference type="RefSeq" id="WP_023788611.1">
    <property type="nucleotide sequence ID" value="NC_022997.1"/>
</dbReference>
<dbReference type="HOGENOM" id="CLU_028255_0_1_5"/>
<evidence type="ECO:0000256" key="4">
    <source>
        <dbReference type="SAM" id="MobiDB-lite"/>
    </source>
</evidence>
<dbReference type="OrthoDB" id="9774290at2"/>
<dbReference type="KEGG" id="hni:W911_16590"/>
<keyword evidence="6" id="KW-1185">Reference proteome</keyword>
<dbReference type="PANTHER" id="PTHR21599:SF0">
    <property type="entry name" value="GLYCERATE KINASE"/>
    <property type="match status" value="1"/>
</dbReference>
<evidence type="ECO:0000256" key="1">
    <source>
        <dbReference type="ARBA" id="ARBA00006284"/>
    </source>
</evidence>
<dbReference type="GO" id="GO:0008887">
    <property type="term" value="F:glycerate kinase activity"/>
    <property type="evidence" value="ECO:0007669"/>
    <property type="project" value="InterPro"/>
</dbReference>
<dbReference type="NCBIfam" id="TIGR00045">
    <property type="entry name" value="glycerate kinase"/>
    <property type="match status" value="1"/>
</dbReference>
<name>V5SFJ2_9HYPH</name>
<dbReference type="STRING" id="1029756.W911_16590"/>
<dbReference type="InterPro" id="IPR018193">
    <property type="entry name" value="Glyc_kinase_flavodox-like_fold"/>
</dbReference>
<dbReference type="InterPro" id="IPR018197">
    <property type="entry name" value="Glycerate_kinase_RE-like"/>
</dbReference>
<dbReference type="AlphaFoldDB" id="V5SFJ2"/>
<evidence type="ECO:0000256" key="3">
    <source>
        <dbReference type="ARBA" id="ARBA00022777"/>
    </source>
</evidence>
<dbReference type="InterPro" id="IPR036129">
    <property type="entry name" value="Glycerate_kinase_sf"/>
</dbReference>
<dbReference type="EMBL" id="CP006912">
    <property type="protein sequence ID" value="AHB49656.1"/>
    <property type="molecule type" value="Genomic_DNA"/>
</dbReference>
<accession>V5SFJ2</accession>
<dbReference type="InterPro" id="IPR004381">
    <property type="entry name" value="Glycerate_kinase"/>
</dbReference>
<sequence>MKIVIAPDSFKENLTSLEVANEIETGLRRVWPDAVYVKVPMADGGEGTVQSLVDATGGRIIKCAVTGPLGQKVLASYGLLGDGETAVIEMAEASGLPLVPRSERDPLRATTFGTGELVADAVHRGVQNIIIGLGGSATNDGGAGFAQALGVRFLDTDGSPITSPLGGGQLDQVHSVDTTYINPKLASVSISVACDVTNPYIGDKGASAVYGPQKGATPDMVAQLDANLARLADIIQRDLGIDISNAPGAGAGGGLGGGLLAFTSAEMKRGVELVIEAVDLDRHMQGASLAFTGEGRVDFQTAFGKTPSGVATVARRHGVPVIAIGGGLADDANGVFDHGIDAIEAATSNPMPLEVALQNARQYLQNAAERVARLIVMGQRMAGNTSEATSKPRPTEAAPAAAGAAPASGSLNGAHSAAPFAQPIAQTNKPVKRFMRAKRVQGLTRAAVELSRRRQKLHHPNT</sequence>
<reference evidence="5 6" key="1">
    <citation type="journal article" date="2014" name="Genome Announc.">
        <title>Complete Genome Sequence of Hyphomicrobium nitrativorans Strain NL23, a Denitrifying Bacterium Isolated from Biofilm of a Methanol-Fed Denitrification System Treating Seawater at the Montreal Biodome.</title>
        <authorList>
            <person name="Martineau C."/>
            <person name="Villeneuve C."/>
            <person name="Mauffrey F."/>
            <person name="Villemur R."/>
        </authorList>
    </citation>
    <scope>NUCLEOTIDE SEQUENCE [LARGE SCALE GENOMIC DNA]</scope>
    <source>
        <strain evidence="5">NL23</strain>
    </source>
</reference>
<gene>
    <name evidence="5" type="ORF">W911_16590</name>
</gene>
<dbReference type="PANTHER" id="PTHR21599">
    <property type="entry name" value="GLYCERATE KINASE"/>
    <property type="match status" value="1"/>
</dbReference>